<evidence type="ECO:0000313" key="9">
    <source>
        <dbReference type="Proteomes" id="UP000433483"/>
    </source>
</evidence>
<feature type="signal peptide" evidence="2">
    <location>
        <begin position="1"/>
        <end position="27"/>
    </location>
</feature>
<feature type="region of interest" description="Disordered" evidence="1">
    <location>
        <begin position="25"/>
        <end position="73"/>
    </location>
</feature>
<dbReference type="EMBL" id="QXFZ01000149">
    <property type="protein sequence ID" value="KAE9130136.1"/>
    <property type="molecule type" value="Genomic_DNA"/>
</dbReference>
<dbReference type="Proteomes" id="UP000476176">
    <property type="component" value="Unassembled WGS sequence"/>
</dbReference>
<name>A0A6A3Z052_9STRA</name>
<comment type="caution">
    <text evidence="6">The sequence shown here is derived from an EMBL/GenBank/DDBJ whole genome shotgun (WGS) entry which is preliminary data.</text>
</comment>
<feature type="chain" id="PRO_5036166789" description="RxLR effector protein" evidence="2">
    <location>
        <begin position="28"/>
        <end position="102"/>
    </location>
</feature>
<dbReference type="AlphaFoldDB" id="A0A6A3Z052"/>
<evidence type="ECO:0000256" key="1">
    <source>
        <dbReference type="SAM" id="MobiDB-lite"/>
    </source>
</evidence>
<evidence type="ECO:0000313" key="11">
    <source>
        <dbReference type="Proteomes" id="UP000476176"/>
    </source>
</evidence>
<dbReference type="Proteomes" id="UP000441208">
    <property type="component" value="Unassembled WGS sequence"/>
</dbReference>
<evidence type="ECO:0000313" key="5">
    <source>
        <dbReference type="EMBL" id="KAE9130136.1"/>
    </source>
</evidence>
<evidence type="ECO:0000256" key="2">
    <source>
        <dbReference type="SAM" id="SignalP"/>
    </source>
</evidence>
<dbReference type="EMBL" id="QXFX01001440">
    <property type="protein sequence ID" value="KAE9090231.1"/>
    <property type="molecule type" value="Genomic_DNA"/>
</dbReference>
<evidence type="ECO:0000313" key="10">
    <source>
        <dbReference type="Proteomes" id="UP000441208"/>
    </source>
</evidence>
<keyword evidence="2" id="KW-0732">Signal</keyword>
<evidence type="ECO:0000313" key="6">
    <source>
        <dbReference type="EMBL" id="KAE9226476.1"/>
    </source>
</evidence>
<dbReference type="EMBL" id="QXGF01000200">
    <property type="protein sequence ID" value="KAE8944521.1"/>
    <property type="molecule type" value="Genomic_DNA"/>
</dbReference>
<gene>
    <name evidence="7" type="ORF">PF004_g5251</name>
    <name evidence="6" type="ORF">PF005_g5090</name>
    <name evidence="5" type="ORF">PF007_g4617</name>
    <name evidence="3" type="ORF">PF009_g5791</name>
    <name evidence="4" type="ORF">PF010_g18664</name>
</gene>
<proteinExistence type="predicted"/>
<keyword evidence="9" id="KW-1185">Reference proteome</keyword>
<evidence type="ECO:0000313" key="7">
    <source>
        <dbReference type="EMBL" id="KAE9245437.1"/>
    </source>
</evidence>
<dbReference type="EMBL" id="QXGB01000173">
    <property type="protein sequence ID" value="KAE9226476.1"/>
    <property type="molecule type" value="Genomic_DNA"/>
</dbReference>
<reference evidence="8 9" key="1">
    <citation type="submission" date="2018-08" db="EMBL/GenBank/DDBJ databases">
        <title>Genomic investigation of the strawberry pathogen Phytophthora fragariae indicates pathogenicity is determined by transcriptional variation in three key races.</title>
        <authorList>
            <person name="Adams T.M."/>
            <person name="Armitage A.D."/>
            <person name="Sobczyk M.K."/>
            <person name="Bates H.J."/>
            <person name="Dunwell J.M."/>
            <person name="Nellist C.F."/>
            <person name="Harrison R.J."/>
        </authorList>
    </citation>
    <scope>NUCLEOTIDE SEQUENCE [LARGE SCALE GENOMIC DNA]</scope>
    <source>
        <strain evidence="7 11">BC-23</strain>
        <strain evidence="6 9">NOV-27</strain>
        <strain evidence="5 10">NOV-71</strain>
        <strain evidence="3 8">NOV-9</strain>
        <strain evidence="4 12">ONT-3</strain>
    </source>
</reference>
<accession>A0A6A3Z052</accession>
<evidence type="ECO:0000313" key="8">
    <source>
        <dbReference type="Proteomes" id="UP000429523"/>
    </source>
</evidence>
<dbReference type="Proteomes" id="UP000429523">
    <property type="component" value="Unassembled WGS sequence"/>
</dbReference>
<evidence type="ECO:0000313" key="3">
    <source>
        <dbReference type="EMBL" id="KAE8944521.1"/>
    </source>
</evidence>
<protein>
    <recommendedName>
        <fullName evidence="13">RxLR effector protein</fullName>
    </recommendedName>
</protein>
<dbReference type="Proteomes" id="UP000488956">
    <property type="component" value="Unassembled WGS sequence"/>
</dbReference>
<evidence type="ECO:0000313" key="4">
    <source>
        <dbReference type="EMBL" id="KAE9090231.1"/>
    </source>
</evidence>
<evidence type="ECO:0008006" key="13">
    <source>
        <dbReference type="Google" id="ProtNLM"/>
    </source>
</evidence>
<evidence type="ECO:0000313" key="12">
    <source>
        <dbReference type="Proteomes" id="UP000488956"/>
    </source>
</evidence>
<dbReference type="EMBL" id="QXGC01000193">
    <property type="protein sequence ID" value="KAE9245437.1"/>
    <property type="molecule type" value="Genomic_DNA"/>
</dbReference>
<organism evidence="6 9">
    <name type="scientific">Phytophthora fragariae</name>
    <dbReference type="NCBI Taxonomy" id="53985"/>
    <lineage>
        <taxon>Eukaryota</taxon>
        <taxon>Sar</taxon>
        <taxon>Stramenopiles</taxon>
        <taxon>Oomycota</taxon>
        <taxon>Peronosporomycetes</taxon>
        <taxon>Peronosporales</taxon>
        <taxon>Peronosporaceae</taxon>
        <taxon>Phytophthora</taxon>
    </lineage>
</organism>
<sequence length="102" mass="11055">MRSAVSFRRSCLLLITVSSFTVNLGSGKPQATPAGHANRSNDDSVTTLDTAERSRAPCSHGRGALSAPRAPRSLSVVPPPYSIHRPHLCTARHYRLPLRLLL</sequence>
<dbReference type="Proteomes" id="UP000433483">
    <property type="component" value="Unassembled WGS sequence"/>
</dbReference>